<protein>
    <submittedName>
        <fullName evidence="2">Uncharacterized protein</fullName>
    </submittedName>
</protein>
<evidence type="ECO:0000313" key="2">
    <source>
        <dbReference type="EMBL" id="CAD9055584.1"/>
    </source>
</evidence>
<name>A0A6U4C3L4_9ALVE</name>
<reference evidence="2" key="1">
    <citation type="submission" date="2021-01" db="EMBL/GenBank/DDBJ databases">
        <authorList>
            <person name="Corre E."/>
            <person name="Pelletier E."/>
            <person name="Niang G."/>
            <person name="Scheremetjew M."/>
            <person name="Finn R."/>
            <person name="Kale V."/>
            <person name="Holt S."/>
            <person name="Cochrane G."/>
            <person name="Meng A."/>
            <person name="Brown T."/>
            <person name="Cohen L."/>
        </authorList>
    </citation>
    <scope>NUCLEOTIDE SEQUENCE</scope>
    <source>
        <strain evidence="2">CCMP3346</strain>
    </source>
</reference>
<accession>A0A6U4C3L4</accession>
<sequence>MMGSLTRTHRPLSSQCVGEVESVAARVAEGERDHQSMRRETACRHGWQRDNGCMHADMHVIDGTSQSGYVSSVFYAALISQSVSSRCLCHCLSVCLSVKS</sequence>
<gene>
    <name evidence="1" type="ORF">VBRA1451_LOCUS10648</name>
    <name evidence="2" type="ORF">VBRA1451_LOCUS10649</name>
</gene>
<organism evidence="2">
    <name type="scientific">Vitrella brassicaformis</name>
    <dbReference type="NCBI Taxonomy" id="1169539"/>
    <lineage>
        <taxon>Eukaryota</taxon>
        <taxon>Sar</taxon>
        <taxon>Alveolata</taxon>
        <taxon>Colpodellida</taxon>
        <taxon>Vitrellaceae</taxon>
        <taxon>Vitrella</taxon>
    </lineage>
</organism>
<evidence type="ECO:0000313" key="1">
    <source>
        <dbReference type="EMBL" id="CAD9055583.1"/>
    </source>
</evidence>
<dbReference type="EMBL" id="HBGB01018424">
    <property type="protein sequence ID" value="CAD9055584.1"/>
    <property type="molecule type" value="Transcribed_RNA"/>
</dbReference>
<dbReference type="AlphaFoldDB" id="A0A6U4C3L4"/>
<proteinExistence type="predicted"/>
<dbReference type="EMBL" id="HBGB01018423">
    <property type="protein sequence ID" value="CAD9055583.1"/>
    <property type="molecule type" value="Transcribed_RNA"/>
</dbReference>